<evidence type="ECO:0000313" key="4">
    <source>
        <dbReference type="EMBL" id="KAG6948700.1"/>
    </source>
</evidence>
<dbReference type="VEuPathDB" id="FungiDB:PC110_g13895"/>
<accession>A0A8T1TVB1</accession>
<dbReference type="InterPro" id="IPR000092">
    <property type="entry name" value="Polyprenyl_synt"/>
</dbReference>
<dbReference type="OrthoDB" id="6921389at2759"/>
<dbReference type="PANTHER" id="PTHR12001">
    <property type="entry name" value="GERANYLGERANYL PYROPHOSPHATE SYNTHASE"/>
    <property type="match status" value="1"/>
</dbReference>
<evidence type="ECO:0008006" key="6">
    <source>
        <dbReference type="Google" id="ProtNLM"/>
    </source>
</evidence>
<organism evidence="4 5">
    <name type="scientific">Phytophthora cactorum</name>
    <dbReference type="NCBI Taxonomy" id="29920"/>
    <lineage>
        <taxon>Eukaryota</taxon>
        <taxon>Sar</taxon>
        <taxon>Stramenopiles</taxon>
        <taxon>Oomycota</taxon>
        <taxon>Peronosporomycetes</taxon>
        <taxon>Peronosporales</taxon>
        <taxon>Peronosporaceae</taxon>
        <taxon>Phytophthora</taxon>
    </lineage>
</organism>
<comment type="caution">
    <text evidence="4">The sequence shown here is derived from an EMBL/GenBank/DDBJ whole genome shotgun (WGS) entry which is preliminary data.</text>
</comment>
<keyword evidence="1" id="KW-0479">Metal-binding</keyword>
<dbReference type="CDD" id="cd00685">
    <property type="entry name" value="Trans_IPPS_HT"/>
    <property type="match status" value="1"/>
</dbReference>
<dbReference type="GO" id="GO:0004659">
    <property type="term" value="F:prenyltransferase activity"/>
    <property type="evidence" value="ECO:0007669"/>
    <property type="project" value="InterPro"/>
</dbReference>
<feature type="region of interest" description="Disordered" evidence="3">
    <location>
        <begin position="94"/>
        <end position="124"/>
    </location>
</feature>
<gene>
    <name evidence="4" type="ORF">JG687_00015309</name>
</gene>
<dbReference type="GO" id="GO:0008299">
    <property type="term" value="P:isoprenoid biosynthetic process"/>
    <property type="evidence" value="ECO:0007669"/>
    <property type="project" value="InterPro"/>
</dbReference>
<evidence type="ECO:0000313" key="5">
    <source>
        <dbReference type="Proteomes" id="UP000688947"/>
    </source>
</evidence>
<dbReference type="InterPro" id="IPR033749">
    <property type="entry name" value="Polyprenyl_synt_CS"/>
</dbReference>
<evidence type="ECO:0000256" key="2">
    <source>
        <dbReference type="ARBA" id="ARBA00022842"/>
    </source>
</evidence>
<dbReference type="PANTHER" id="PTHR12001:SF44">
    <property type="entry name" value="GERANYLGERANYL PYROPHOSPHATE SYNTHASE"/>
    <property type="match status" value="1"/>
</dbReference>
<dbReference type="GO" id="GO:0046872">
    <property type="term" value="F:metal ion binding"/>
    <property type="evidence" value="ECO:0007669"/>
    <property type="project" value="UniProtKB-KW"/>
</dbReference>
<protein>
    <recommendedName>
        <fullName evidence="6">Geranylgeranyl pyrophosphate synthase</fullName>
    </recommendedName>
</protein>
<dbReference type="VEuPathDB" id="FungiDB:PC110_g13896"/>
<dbReference type="SFLD" id="SFLDS00005">
    <property type="entry name" value="Isoprenoid_Synthase_Type_I"/>
    <property type="match status" value="1"/>
</dbReference>
<evidence type="ECO:0000256" key="3">
    <source>
        <dbReference type="SAM" id="MobiDB-lite"/>
    </source>
</evidence>
<keyword evidence="2" id="KW-0460">Magnesium</keyword>
<name>A0A8T1TVB1_9STRA</name>
<feature type="compositionally biased region" description="Polar residues" evidence="3">
    <location>
        <begin position="97"/>
        <end position="114"/>
    </location>
</feature>
<dbReference type="Proteomes" id="UP000688947">
    <property type="component" value="Unassembled WGS sequence"/>
</dbReference>
<sequence>MDVRLPFWLFRTYDWIYQNTYLSTFMDNSDKNTQLVAMQMQHMRAGRAPQVPVPPVSAAPLEISRETQQQLRLMRHSAFERHQENAQWTKELLDGSKGQNEAFRTSSGLTASSEELQKQIKAKNQAADGLESQLVQQQEAQQAAQRRFEEMLAALKAAEDAVTLKECAEKLEAEKKLLLPKKQRKMEIENESKLLEPYAYISELPGKNVRGRMIGAFQTWLRAPAEAVESIQSIVDQLHNASLLIDDIEDDSEMRRGQPVAHHIFGVPATINCANYVYFLSLQRCQALDNPRALQVYTDEMLRLHQGQGLDIFWRDHLQCPTEDEYLEMVQNKTGGLFRLAVGLMQAFSDCTMNFTPLVNALAVYFQVRDDYVNLLDEAYMENKSFCEDLTEGKFSFPLIVAIRENPQDTRLLSILKQRTKSVNLKEYAVQYLRETGAVELTLAKLNATVQEIRSEIASLGGNPALEQIVDGLHATIK</sequence>
<dbReference type="PROSITE" id="PS00723">
    <property type="entry name" value="POLYPRENYL_SYNTHASE_1"/>
    <property type="match status" value="1"/>
</dbReference>
<evidence type="ECO:0000256" key="1">
    <source>
        <dbReference type="ARBA" id="ARBA00022723"/>
    </source>
</evidence>
<dbReference type="EMBL" id="JAENGZ010001344">
    <property type="protein sequence ID" value="KAG6948700.1"/>
    <property type="molecule type" value="Genomic_DNA"/>
</dbReference>
<reference evidence="4" key="1">
    <citation type="submission" date="2021-01" db="EMBL/GenBank/DDBJ databases">
        <title>Phytophthora aleatoria, a newly-described species from Pinus radiata is distinct from Phytophthora cactorum isolates based on comparative genomics.</title>
        <authorList>
            <person name="Mcdougal R."/>
            <person name="Panda P."/>
            <person name="Williams N."/>
            <person name="Studholme D.J."/>
        </authorList>
    </citation>
    <scope>NUCLEOTIDE SEQUENCE</scope>
    <source>
        <strain evidence="4">NZFS 3830</strain>
    </source>
</reference>
<dbReference type="Pfam" id="PF00348">
    <property type="entry name" value="polyprenyl_synt"/>
    <property type="match status" value="1"/>
</dbReference>
<proteinExistence type="predicted"/>
<dbReference type="AlphaFoldDB" id="A0A8T1TVB1"/>